<dbReference type="KEGG" id="dcp:RN607_13175"/>
<proteinExistence type="predicted"/>
<dbReference type="InterPro" id="IPR029068">
    <property type="entry name" value="Glyas_Bleomycin-R_OHBP_Dase"/>
</dbReference>
<accession>A0AA96FCS9</accession>
<dbReference type="Proteomes" id="UP001304125">
    <property type="component" value="Chromosome"/>
</dbReference>
<sequence>MATVSTYLNFDGTCEEAFAFYRTVFGTEFSAPVMRKSAMPAGEGMPPLAPEEAEGVMHVALPILGGHQIMGTDITPSMGHVLKHGNDTSINLECDDLAQLNHLFFALSESAGETFGPMPMPWGQHFATVVDQFGIRWMLVAPLEAAPAAPSA</sequence>
<protein>
    <submittedName>
        <fullName evidence="2">VOC family protein</fullName>
    </submittedName>
</protein>
<dbReference type="Proteomes" id="UP001303408">
    <property type="component" value="Chromosome"/>
</dbReference>
<dbReference type="Gene3D" id="3.10.180.10">
    <property type="entry name" value="2,3-Dihydroxybiphenyl 1,2-Dioxygenase, domain 1"/>
    <property type="match status" value="1"/>
</dbReference>
<dbReference type="Pfam" id="PF06983">
    <property type="entry name" value="3-dmu-9_3-mt"/>
    <property type="match status" value="1"/>
</dbReference>
<dbReference type="SUPFAM" id="SSF54593">
    <property type="entry name" value="Glyoxalase/Bleomycin resistance protein/Dihydroxybiphenyl dioxygenase"/>
    <property type="match status" value="1"/>
</dbReference>
<dbReference type="RefSeq" id="WP_313497909.1">
    <property type="nucleotide sequence ID" value="NZ_CP134879.1"/>
</dbReference>
<organism evidence="2 4">
    <name type="scientific">Demequina capsici</name>
    <dbReference type="NCBI Taxonomy" id="3075620"/>
    <lineage>
        <taxon>Bacteria</taxon>
        <taxon>Bacillati</taxon>
        <taxon>Actinomycetota</taxon>
        <taxon>Actinomycetes</taxon>
        <taxon>Micrococcales</taxon>
        <taxon>Demequinaceae</taxon>
        <taxon>Demequina</taxon>
    </lineage>
</organism>
<dbReference type="AlphaFoldDB" id="A0AA96J7G0"/>
<accession>A0AA96J7G0</accession>
<evidence type="ECO:0000259" key="1">
    <source>
        <dbReference type="Pfam" id="PF06983"/>
    </source>
</evidence>
<dbReference type="PANTHER" id="PTHR33990:SF1">
    <property type="entry name" value="PROTEIN YJDN"/>
    <property type="match status" value="1"/>
</dbReference>
<dbReference type="EMBL" id="CP134880">
    <property type="protein sequence ID" value="WNM27137.1"/>
    <property type="molecule type" value="Genomic_DNA"/>
</dbReference>
<evidence type="ECO:0000313" key="2">
    <source>
        <dbReference type="EMBL" id="WNM24315.1"/>
    </source>
</evidence>
<keyword evidence="4" id="KW-1185">Reference proteome</keyword>
<reference evidence="2 4" key="1">
    <citation type="submission" date="2023-09" db="EMBL/GenBank/DDBJ databases">
        <title>Demequina sp. a novel bacteria isolated from Capsicum annuum.</title>
        <authorList>
            <person name="Humaira Z."/>
            <person name="Lee J."/>
            <person name="Cho D."/>
        </authorList>
    </citation>
    <scope>NUCLEOTIDE SEQUENCE [LARGE SCALE GENOMIC DNA]</scope>
    <source>
        <strain evidence="2 4">OYTSA14</strain>
        <strain evidence="3">PMTSA13</strain>
    </source>
</reference>
<name>A0AA96J7G0_9MICO</name>
<dbReference type="EMBL" id="CP134879">
    <property type="protein sequence ID" value="WNM24315.1"/>
    <property type="molecule type" value="Genomic_DNA"/>
</dbReference>
<dbReference type="InterPro" id="IPR028973">
    <property type="entry name" value="PhnB-like"/>
</dbReference>
<dbReference type="PANTHER" id="PTHR33990">
    <property type="entry name" value="PROTEIN YJDN-RELATED"/>
    <property type="match status" value="1"/>
</dbReference>
<gene>
    <name evidence="2" type="ORF">RN606_13270</name>
    <name evidence="3" type="ORF">RN607_13175</name>
</gene>
<dbReference type="CDD" id="cd06588">
    <property type="entry name" value="PhnB_like"/>
    <property type="match status" value="1"/>
</dbReference>
<evidence type="ECO:0000313" key="3">
    <source>
        <dbReference type="EMBL" id="WNM27137.1"/>
    </source>
</evidence>
<evidence type="ECO:0000313" key="4">
    <source>
        <dbReference type="Proteomes" id="UP001304125"/>
    </source>
</evidence>
<feature type="domain" description="PhnB-like" evidence="1">
    <location>
        <begin position="4"/>
        <end position="139"/>
    </location>
</feature>